<keyword evidence="4" id="KW-1185">Reference proteome</keyword>
<dbReference type="InterPro" id="IPR000361">
    <property type="entry name" value="ATAP_core_dom"/>
</dbReference>
<dbReference type="Pfam" id="PF01521">
    <property type="entry name" value="Fe-S_biosyn"/>
    <property type="match status" value="1"/>
</dbReference>
<evidence type="ECO:0000259" key="2">
    <source>
        <dbReference type="Pfam" id="PF01521"/>
    </source>
</evidence>
<dbReference type="GO" id="GO:0016226">
    <property type="term" value="P:iron-sulfur cluster assembly"/>
    <property type="evidence" value="ECO:0007669"/>
    <property type="project" value="InterPro"/>
</dbReference>
<proteinExistence type="inferred from homology"/>
<comment type="similarity">
    <text evidence="1">Belongs to the HesB/IscA family.</text>
</comment>
<dbReference type="NCBIfam" id="TIGR00049">
    <property type="entry name" value="iron-sulfur cluster assembly accessory protein"/>
    <property type="match status" value="1"/>
</dbReference>
<dbReference type="GO" id="GO:0051539">
    <property type="term" value="F:4 iron, 4 sulfur cluster binding"/>
    <property type="evidence" value="ECO:0007669"/>
    <property type="project" value="TreeGrafter"/>
</dbReference>
<dbReference type="GO" id="GO:0051537">
    <property type="term" value="F:2 iron, 2 sulfur cluster binding"/>
    <property type="evidence" value="ECO:0007669"/>
    <property type="project" value="TreeGrafter"/>
</dbReference>
<dbReference type="FunFam" id="2.60.300.12:FF:000010">
    <property type="entry name" value="Unplaced genomic scaffold supercont1.5, whole genome shotgun sequence"/>
    <property type="match status" value="1"/>
</dbReference>
<gene>
    <name evidence="3" type="primary">ISA2</name>
    <name evidence="3" type="ORF">MEQU1_002041</name>
</gene>
<evidence type="ECO:0000313" key="3">
    <source>
        <dbReference type="EMBL" id="WFD23352.1"/>
    </source>
</evidence>
<dbReference type="SUPFAM" id="SSF89360">
    <property type="entry name" value="HesB-like domain"/>
    <property type="match status" value="1"/>
</dbReference>
<dbReference type="InterPro" id="IPR035903">
    <property type="entry name" value="HesB-like_dom_sf"/>
</dbReference>
<dbReference type="Gene3D" id="2.60.300.12">
    <property type="entry name" value="HesB-like domain"/>
    <property type="match status" value="1"/>
</dbReference>
<name>A0AAF0EBK9_9BASI</name>
<protein>
    <submittedName>
        <fullName evidence="3">[4Fe-4S] proteins maturation</fullName>
    </submittedName>
</protein>
<sequence>MPPLRFGVPSRGFVTILRKPEHPEDTTALEGDVLGVLLTDRAIEVRESFRQQIQKLRTVAQKENDERLGLRVGVEPGGCHGYVYKLELTSDYEEDDLCVSVFTERGARVIIDSVSLGLIKGSTIDYVTELIGSQFAIKENPQAKGNGCGCGVSWEPIL</sequence>
<evidence type="ECO:0000313" key="4">
    <source>
        <dbReference type="Proteomes" id="UP001214415"/>
    </source>
</evidence>
<dbReference type="Proteomes" id="UP001214415">
    <property type="component" value="Chromosome 3"/>
</dbReference>
<dbReference type="GO" id="GO:0005739">
    <property type="term" value="C:mitochondrion"/>
    <property type="evidence" value="ECO:0007669"/>
    <property type="project" value="TreeGrafter"/>
</dbReference>
<dbReference type="EMBL" id="CP119902">
    <property type="protein sequence ID" value="WFD23352.1"/>
    <property type="molecule type" value="Genomic_DNA"/>
</dbReference>
<feature type="domain" description="Core" evidence="2">
    <location>
        <begin position="43"/>
        <end position="151"/>
    </location>
</feature>
<dbReference type="GO" id="GO:0005506">
    <property type="term" value="F:iron ion binding"/>
    <property type="evidence" value="ECO:0007669"/>
    <property type="project" value="TreeGrafter"/>
</dbReference>
<evidence type="ECO:0000256" key="1">
    <source>
        <dbReference type="ARBA" id="ARBA00006718"/>
    </source>
</evidence>
<dbReference type="AlphaFoldDB" id="A0AAF0EBK9"/>
<dbReference type="InterPro" id="IPR016092">
    <property type="entry name" value="ATAP"/>
</dbReference>
<dbReference type="PANTHER" id="PTHR43011:SF1">
    <property type="entry name" value="IRON-SULFUR CLUSTER ASSEMBLY 2 HOMOLOG, MITOCHONDRIAL"/>
    <property type="match status" value="1"/>
</dbReference>
<organism evidence="3 4">
    <name type="scientific">Malassezia equina</name>
    <dbReference type="NCBI Taxonomy" id="1381935"/>
    <lineage>
        <taxon>Eukaryota</taxon>
        <taxon>Fungi</taxon>
        <taxon>Dikarya</taxon>
        <taxon>Basidiomycota</taxon>
        <taxon>Ustilaginomycotina</taxon>
        <taxon>Malasseziomycetes</taxon>
        <taxon>Malasseziales</taxon>
        <taxon>Malasseziaceae</taxon>
        <taxon>Malassezia</taxon>
    </lineage>
</organism>
<reference evidence="3" key="1">
    <citation type="submission" date="2023-03" db="EMBL/GenBank/DDBJ databases">
        <title>Mating type loci evolution in Malassezia.</title>
        <authorList>
            <person name="Coelho M.A."/>
        </authorList>
    </citation>
    <scope>NUCLEOTIDE SEQUENCE</scope>
    <source>
        <strain evidence="3">CBS 12830</strain>
    </source>
</reference>
<accession>A0AAF0EBK9</accession>
<dbReference type="PANTHER" id="PTHR43011">
    <property type="entry name" value="IRON-SULFUR CLUSTER ASSEMBLY 2 HOMOLOG, MITOCHONDRIAL"/>
    <property type="match status" value="1"/>
</dbReference>